<accession>A0A3B8DX82</accession>
<protein>
    <submittedName>
        <fullName evidence="1">Uncharacterized protein</fullName>
    </submittedName>
</protein>
<evidence type="ECO:0000313" key="1">
    <source>
        <dbReference type="EMBL" id="AYJ73247.1"/>
    </source>
</evidence>
<organism evidence="1 2">
    <name type="scientific">Proteus phage Stubb</name>
    <dbReference type="NCBI Taxonomy" id="2315597"/>
    <lineage>
        <taxon>Viruses</taxon>
        <taxon>Duplodnaviria</taxon>
        <taxon>Heunggongvirae</taxon>
        <taxon>Uroviricota</taxon>
        <taxon>Caudoviricetes</taxon>
        <taxon>Demerecviridae</taxon>
        <taxon>Novosibvirus</taxon>
        <taxon>Novosibvirus stubb</taxon>
    </lineage>
</organism>
<dbReference type="Proteomes" id="UP000269143">
    <property type="component" value="Segment"/>
</dbReference>
<keyword evidence="2" id="KW-1185">Reference proteome</keyword>
<dbReference type="EMBL" id="MH830339">
    <property type="protein sequence ID" value="AYJ73247.1"/>
    <property type="molecule type" value="Genomic_DNA"/>
</dbReference>
<name>A0A3B8DX82_9CAUD</name>
<sequence>MIKKVSLLFAVKLAEKNNSCVEVARPDLQDTELKSFITIYPDGTFTETVMNYSDLETTPRESIYELDLRSQDWVLI</sequence>
<evidence type="ECO:0000313" key="2">
    <source>
        <dbReference type="Proteomes" id="UP000269143"/>
    </source>
</evidence>
<reference evidence="2" key="1">
    <citation type="submission" date="2018-09" db="EMBL/GenBank/DDBJ databases">
        <title>Complete genome of Proteus mirabilis phage Stubb.</title>
        <authorList>
            <person name="Bourgeois T.A."/>
            <person name="Lessor L."/>
            <person name="O'Leary C.J."/>
            <person name="Liu M."/>
        </authorList>
    </citation>
    <scope>NUCLEOTIDE SEQUENCE [LARGE SCALE GENOMIC DNA]</scope>
</reference>
<gene>
    <name evidence="1" type="ORF">CPT_Stubb_131</name>
</gene>
<proteinExistence type="predicted"/>